<dbReference type="PROSITE" id="PS51343">
    <property type="entry name" value="PII_GLNB_DOM"/>
    <property type="match status" value="1"/>
</dbReference>
<dbReference type="PRINTS" id="PR00340">
    <property type="entry name" value="PIIGLNB"/>
</dbReference>
<dbReference type="OrthoDB" id="4943957at2"/>
<dbReference type="Pfam" id="PF00543">
    <property type="entry name" value="P-II"/>
    <property type="match status" value="1"/>
</dbReference>
<dbReference type="SMART" id="SM00938">
    <property type="entry name" value="P-II"/>
    <property type="match status" value="1"/>
</dbReference>
<dbReference type="Proteomes" id="UP000260351">
    <property type="component" value="Unassembled WGS sequence"/>
</dbReference>
<dbReference type="AlphaFoldDB" id="A0A3E1KAZ2"/>
<dbReference type="EMBL" id="QUZK01000018">
    <property type="protein sequence ID" value="RFF31622.1"/>
    <property type="molecule type" value="Genomic_DNA"/>
</dbReference>
<dbReference type="Gene3D" id="3.30.70.120">
    <property type="match status" value="1"/>
</dbReference>
<dbReference type="GO" id="GO:0030234">
    <property type="term" value="F:enzyme regulator activity"/>
    <property type="evidence" value="ECO:0007669"/>
    <property type="project" value="InterPro"/>
</dbReference>
<keyword evidence="2" id="KW-1185">Reference proteome</keyword>
<proteinExistence type="predicted"/>
<dbReference type="PANTHER" id="PTHR30115:SF11">
    <property type="entry name" value="NITROGEN REGULATORY PROTEIN P-II HOMOLOG"/>
    <property type="match status" value="1"/>
</dbReference>
<dbReference type="InterPro" id="IPR002187">
    <property type="entry name" value="N-reg_PII"/>
</dbReference>
<dbReference type="GO" id="GO:0005524">
    <property type="term" value="F:ATP binding"/>
    <property type="evidence" value="ECO:0007669"/>
    <property type="project" value="TreeGrafter"/>
</dbReference>
<dbReference type="InterPro" id="IPR015867">
    <property type="entry name" value="N-reg_PII/ATP_PRibTrfase_C"/>
</dbReference>
<dbReference type="RefSeq" id="WP_116649928.1">
    <property type="nucleotide sequence ID" value="NZ_QUZK01000018.1"/>
</dbReference>
<dbReference type="GO" id="GO:0005829">
    <property type="term" value="C:cytosol"/>
    <property type="evidence" value="ECO:0007669"/>
    <property type="project" value="TreeGrafter"/>
</dbReference>
<dbReference type="SUPFAM" id="SSF54913">
    <property type="entry name" value="GlnB-like"/>
    <property type="match status" value="1"/>
</dbReference>
<organism evidence="1 2">
    <name type="scientific">Wenzhouxiangella sediminis</name>
    <dbReference type="NCBI Taxonomy" id="1792836"/>
    <lineage>
        <taxon>Bacteria</taxon>
        <taxon>Pseudomonadati</taxon>
        <taxon>Pseudomonadota</taxon>
        <taxon>Gammaproteobacteria</taxon>
        <taxon>Chromatiales</taxon>
        <taxon>Wenzhouxiangellaceae</taxon>
        <taxon>Wenzhouxiangella</taxon>
    </lineage>
</organism>
<dbReference type="PANTHER" id="PTHR30115">
    <property type="entry name" value="NITROGEN REGULATORY PROTEIN P-II"/>
    <property type="match status" value="1"/>
</dbReference>
<accession>A0A3E1KAZ2</accession>
<dbReference type="GO" id="GO:0006808">
    <property type="term" value="P:regulation of nitrogen utilization"/>
    <property type="evidence" value="ECO:0007669"/>
    <property type="project" value="InterPro"/>
</dbReference>
<sequence length="106" mass="11841">MTTQKIEAIIRVSALELVEEALKNAGVSGLTISRVRGYGAYRNYFRDDWTHRYARLEIFTSRAREIADLIVDSAHTGQAGDGIVAIEPVDEVIRIKTRDGFQSGED</sequence>
<name>A0A3E1KAZ2_9GAMM</name>
<evidence type="ECO:0000313" key="2">
    <source>
        <dbReference type="Proteomes" id="UP000260351"/>
    </source>
</evidence>
<reference evidence="1 2" key="1">
    <citation type="submission" date="2018-08" db="EMBL/GenBank/DDBJ databases">
        <title>Wenzhouxiangella salilacus sp. nov., a novel bacterium isolated from a saline lake in Xinjiang Province, China.</title>
        <authorList>
            <person name="Han S."/>
        </authorList>
    </citation>
    <scope>NUCLEOTIDE SEQUENCE [LARGE SCALE GENOMIC DNA]</scope>
    <source>
        <strain evidence="1 2">XDB06</strain>
    </source>
</reference>
<protein>
    <submittedName>
        <fullName evidence="1">P-II family nitrogen regulator</fullName>
    </submittedName>
</protein>
<gene>
    <name evidence="1" type="ORF">DZC52_04515</name>
</gene>
<evidence type="ECO:0000313" key="1">
    <source>
        <dbReference type="EMBL" id="RFF31622.1"/>
    </source>
</evidence>
<dbReference type="InterPro" id="IPR011322">
    <property type="entry name" value="N-reg_PII-like_a/b"/>
</dbReference>
<comment type="caution">
    <text evidence="1">The sequence shown here is derived from an EMBL/GenBank/DDBJ whole genome shotgun (WGS) entry which is preliminary data.</text>
</comment>